<keyword evidence="8" id="KW-1185">Reference proteome</keyword>
<proteinExistence type="inferred from homology"/>
<feature type="transmembrane region" description="Helical" evidence="6">
    <location>
        <begin position="91"/>
        <end position="113"/>
    </location>
</feature>
<evidence type="ECO:0000313" key="8">
    <source>
        <dbReference type="Proteomes" id="UP000323824"/>
    </source>
</evidence>
<dbReference type="GO" id="GO:0005886">
    <property type="term" value="C:plasma membrane"/>
    <property type="evidence" value="ECO:0007669"/>
    <property type="project" value="TreeGrafter"/>
</dbReference>
<feature type="transmembrane region" description="Helical" evidence="6">
    <location>
        <begin position="39"/>
        <end position="57"/>
    </location>
</feature>
<comment type="subcellular location">
    <subcellularLocation>
        <location evidence="1">Membrane</location>
        <topology evidence="1">Multi-pass membrane protein</topology>
    </subcellularLocation>
</comment>
<comment type="similarity">
    <text evidence="2">Belongs to the UPF0014 family.</text>
</comment>
<evidence type="ECO:0000256" key="4">
    <source>
        <dbReference type="ARBA" id="ARBA00022989"/>
    </source>
</evidence>
<feature type="transmembrane region" description="Helical" evidence="6">
    <location>
        <begin position="6"/>
        <end position="27"/>
    </location>
</feature>
<organism evidence="7 8">
    <name type="scientific">Thiospirochaeta perfilievii</name>
    <dbReference type="NCBI Taxonomy" id="252967"/>
    <lineage>
        <taxon>Bacteria</taxon>
        <taxon>Pseudomonadati</taxon>
        <taxon>Spirochaetota</taxon>
        <taxon>Spirochaetia</taxon>
        <taxon>Spirochaetales</taxon>
        <taxon>Spirochaetaceae</taxon>
        <taxon>Thiospirochaeta</taxon>
    </lineage>
</organism>
<feature type="transmembrane region" description="Helical" evidence="6">
    <location>
        <begin position="125"/>
        <end position="149"/>
    </location>
</feature>
<dbReference type="Pfam" id="PF03649">
    <property type="entry name" value="UPF0014"/>
    <property type="match status" value="1"/>
</dbReference>
<evidence type="ECO:0000256" key="5">
    <source>
        <dbReference type="ARBA" id="ARBA00023136"/>
    </source>
</evidence>
<evidence type="ECO:0000313" key="7">
    <source>
        <dbReference type="EMBL" id="QEN05403.1"/>
    </source>
</evidence>
<feature type="transmembrane region" description="Helical" evidence="6">
    <location>
        <begin position="188"/>
        <end position="210"/>
    </location>
</feature>
<reference evidence="7 8" key="2">
    <citation type="submission" date="2019-09" db="EMBL/GenBank/DDBJ databases">
        <title>Complete Genome Sequence and Methylome Analysis of free living Spirochaetas.</title>
        <authorList>
            <person name="Leshcheva N."/>
            <person name="Mikheeva N."/>
        </authorList>
    </citation>
    <scope>NUCLEOTIDE SEQUENCE [LARGE SCALE GENOMIC DNA]</scope>
    <source>
        <strain evidence="7 8">P</strain>
    </source>
</reference>
<accession>A0A5C1QB99</accession>
<gene>
    <name evidence="7" type="ORF">EW093_12000</name>
</gene>
<dbReference type="InterPro" id="IPR005226">
    <property type="entry name" value="UPF0014_fam"/>
</dbReference>
<dbReference type="PANTHER" id="PTHR30028">
    <property type="entry name" value="UPF0014 INNER MEMBRANE PROTEIN YBBM-RELATED"/>
    <property type="match status" value="1"/>
</dbReference>
<evidence type="ECO:0000256" key="1">
    <source>
        <dbReference type="ARBA" id="ARBA00004141"/>
    </source>
</evidence>
<name>A0A5C1QB99_9SPIO</name>
<reference evidence="7 8" key="1">
    <citation type="submission" date="2019-02" db="EMBL/GenBank/DDBJ databases">
        <authorList>
            <person name="Fomenkov A."/>
            <person name="Dubinina G."/>
            <person name="Grabovich M."/>
            <person name="Vincze T."/>
            <person name="Roberts R.J."/>
        </authorList>
    </citation>
    <scope>NUCLEOTIDE SEQUENCE [LARGE SCALE GENOMIC DNA]</scope>
    <source>
        <strain evidence="7 8">P</strain>
    </source>
</reference>
<dbReference type="PANTHER" id="PTHR30028:SF0">
    <property type="entry name" value="PROTEIN ALUMINUM SENSITIVE 3"/>
    <property type="match status" value="1"/>
</dbReference>
<evidence type="ECO:0000256" key="6">
    <source>
        <dbReference type="SAM" id="Phobius"/>
    </source>
</evidence>
<evidence type="ECO:0000256" key="3">
    <source>
        <dbReference type="ARBA" id="ARBA00022692"/>
    </source>
</evidence>
<dbReference type="KEGG" id="sper:EW093_12000"/>
<sequence length="262" mass="29199">MNPEIEISALLLMLLLLLPIIAINTVIQLKINKELMVSTVRMILQLIFVGVYLQFIFTLNHPFINLLYLLVMIIIASMHSIKSSSLKLRPLFLPILISVALPQLIILIIFNLLIAGVDNLFEAKFIIPVGGMLLGNCLNGNIIALNSFYEGIKDDEKRYNYTIVLGASHNQALLPYLRKSIKRAINPTLASMATIGLVSLPGMMTGQILAGALPITAIKYQIAIMLAIFSAKYFSIILSLTISRRRGFTPFNTLNKEIFLNR</sequence>
<feature type="transmembrane region" description="Helical" evidence="6">
    <location>
        <begin position="63"/>
        <end position="79"/>
    </location>
</feature>
<dbReference type="AlphaFoldDB" id="A0A5C1QB99"/>
<dbReference type="OrthoDB" id="9791807at2"/>
<protein>
    <submittedName>
        <fullName evidence="7">ABC transporter permease</fullName>
    </submittedName>
</protein>
<keyword evidence="5 6" id="KW-0472">Membrane</keyword>
<keyword evidence="4 6" id="KW-1133">Transmembrane helix</keyword>
<evidence type="ECO:0000256" key="2">
    <source>
        <dbReference type="ARBA" id="ARBA00005268"/>
    </source>
</evidence>
<dbReference type="EMBL" id="CP035807">
    <property type="protein sequence ID" value="QEN05403.1"/>
    <property type="molecule type" value="Genomic_DNA"/>
</dbReference>
<keyword evidence="3 6" id="KW-0812">Transmembrane</keyword>
<dbReference type="RefSeq" id="WP_149568641.1">
    <property type="nucleotide sequence ID" value="NZ_CP035807.1"/>
</dbReference>
<feature type="transmembrane region" description="Helical" evidence="6">
    <location>
        <begin position="222"/>
        <end position="242"/>
    </location>
</feature>
<dbReference type="Proteomes" id="UP000323824">
    <property type="component" value="Chromosome"/>
</dbReference>